<dbReference type="OrthoDB" id="9810941at2"/>
<accession>A0A5Q2Q7K1</accession>
<feature type="transmembrane region" description="Helical" evidence="5">
    <location>
        <begin position="261"/>
        <end position="282"/>
    </location>
</feature>
<gene>
    <name evidence="6" type="ORF">GH975_07730</name>
</gene>
<evidence type="ECO:0000313" key="6">
    <source>
        <dbReference type="EMBL" id="QGG80469.1"/>
    </source>
</evidence>
<feature type="transmembrane region" description="Helical" evidence="5">
    <location>
        <begin position="193"/>
        <end position="217"/>
    </location>
</feature>
<dbReference type="EMBL" id="CP045871">
    <property type="protein sequence ID" value="QGG80469.1"/>
    <property type="molecule type" value="Genomic_DNA"/>
</dbReference>
<dbReference type="Gene3D" id="1.20.1250.20">
    <property type="entry name" value="MFS general substrate transporter like domains"/>
    <property type="match status" value="2"/>
</dbReference>
<protein>
    <submittedName>
        <fullName evidence="6">MFS transporter</fullName>
    </submittedName>
</protein>
<evidence type="ECO:0000256" key="2">
    <source>
        <dbReference type="ARBA" id="ARBA00022692"/>
    </source>
</evidence>
<dbReference type="RefSeq" id="WP_153713973.1">
    <property type="nucleotide sequence ID" value="NZ_CP045871.1"/>
</dbReference>
<feature type="transmembrane region" description="Helical" evidence="5">
    <location>
        <begin position="237"/>
        <end position="254"/>
    </location>
</feature>
<dbReference type="SUPFAM" id="SSF103473">
    <property type="entry name" value="MFS general substrate transporter"/>
    <property type="match status" value="1"/>
</dbReference>
<feature type="transmembrane region" description="Helical" evidence="5">
    <location>
        <begin position="288"/>
        <end position="312"/>
    </location>
</feature>
<feature type="transmembrane region" description="Helical" evidence="5">
    <location>
        <begin position="158"/>
        <end position="181"/>
    </location>
</feature>
<sequence length="378" mass="38812">MPRFSPLMAVAYLFAMTGFVFGGWASRIPAIQTRYGLNEAELGGVLLCFALGSIVAFPLAGRLMDQVGSARVSKVTALGCLVLLPCVALASNPWALALILAICGAFFGSLDVAMNGWGAAVEARRSKPVMSAFHGVFSLGAGFGALVGFMAIKLGWDVLTHFASVCGLMALGWIAVARVPFEHRRAGDDGPVFALPSGALWLVGGLMLCAAMGEGAIADWGAIYLRDVVGTDEARSAMGFALFSLTMFGARMLADGWVARWGAVAVARVCSAIATTGTLLVVLPLGFYGVMLGFALVGVGLAPIFPLGCIRAANDDRLTPGQGLAGVATLGYGGLLLGPPIIGFVAHEFSLVAGFGVVLVGCALIGLGATSLRPAVKP</sequence>
<feature type="transmembrane region" description="Helical" evidence="5">
    <location>
        <begin position="132"/>
        <end position="152"/>
    </location>
</feature>
<dbReference type="InterPro" id="IPR036259">
    <property type="entry name" value="MFS_trans_sf"/>
</dbReference>
<dbReference type="InterPro" id="IPR051788">
    <property type="entry name" value="MFS_Transporter"/>
</dbReference>
<dbReference type="GO" id="GO:0016020">
    <property type="term" value="C:membrane"/>
    <property type="evidence" value="ECO:0007669"/>
    <property type="project" value="UniProtKB-SubCell"/>
</dbReference>
<dbReference type="InterPro" id="IPR011701">
    <property type="entry name" value="MFS"/>
</dbReference>
<dbReference type="Pfam" id="PF07690">
    <property type="entry name" value="MFS_1"/>
    <property type="match status" value="1"/>
</dbReference>
<dbReference type="CDD" id="cd17393">
    <property type="entry name" value="MFS_MosC_like"/>
    <property type="match status" value="1"/>
</dbReference>
<dbReference type="GO" id="GO:0022857">
    <property type="term" value="F:transmembrane transporter activity"/>
    <property type="evidence" value="ECO:0007669"/>
    <property type="project" value="InterPro"/>
</dbReference>
<keyword evidence="2 5" id="KW-0812">Transmembrane</keyword>
<feature type="transmembrane region" description="Helical" evidence="5">
    <location>
        <begin position="324"/>
        <end position="345"/>
    </location>
</feature>
<feature type="transmembrane region" description="Helical" evidence="5">
    <location>
        <begin position="42"/>
        <end position="60"/>
    </location>
</feature>
<comment type="subcellular location">
    <subcellularLocation>
        <location evidence="1">Membrane</location>
        <topology evidence="1">Multi-pass membrane protein</topology>
    </subcellularLocation>
</comment>
<evidence type="ECO:0000256" key="1">
    <source>
        <dbReference type="ARBA" id="ARBA00004141"/>
    </source>
</evidence>
<evidence type="ECO:0000256" key="5">
    <source>
        <dbReference type="SAM" id="Phobius"/>
    </source>
</evidence>
<name>A0A5Q2Q7K1_9GAMM</name>
<evidence type="ECO:0000313" key="7">
    <source>
        <dbReference type="Proteomes" id="UP000388235"/>
    </source>
</evidence>
<feature type="transmembrane region" description="Helical" evidence="5">
    <location>
        <begin position="7"/>
        <end position="30"/>
    </location>
</feature>
<dbReference type="PANTHER" id="PTHR23514:SF13">
    <property type="entry name" value="INNER MEMBRANE PROTEIN YBJJ"/>
    <property type="match status" value="1"/>
</dbReference>
<reference evidence="6 7" key="1">
    <citation type="submission" date="2019-11" db="EMBL/GenBank/DDBJ databases">
        <authorList>
            <person name="Khan S.A."/>
            <person name="Jeon C.O."/>
            <person name="Chun B.H."/>
        </authorList>
    </citation>
    <scope>NUCLEOTIDE SEQUENCE [LARGE SCALE GENOMIC DNA]</scope>
    <source>
        <strain evidence="6 7">IMCC 1097</strain>
    </source>
</reference>
<feature type="transmembrane region" description="Helical" evidence="5">
    <location>
        <begin position="96"/>
        <end position="120"/>
    </location>
</feature>
<feature type="transmembrane region" description="Helical" evidence="5">
    <location>
        <begin position="351"/>
        <end position="372"/>
    </location>
</feature>
<dbReference type="AlphaFoldDB" id="A0A5Q2Q7K1"/>
<evidence type="ECO:0000256" key="3">
    <source>
        <dbReference type="ARBA" id="ARBA00022989"/>
    </source>
</evidence>
<keyword evidence="7" id="KW-1185">Reference proteome</keyword>
<keyword evidence="4 5" id="KW-0472">Membrane</keyword>
<proteinExistence type="predicted"/>
<dbReference type="Proteomes" id="UP000388235">
    <property type="component" value="Chromosome"/>
</dbReference>
<keyword evidence="3 5" id="KW-1133">Transmembrane helix</keyword>
<organism evidence="6 7">
    <name type="scientific">Litorivicinus lipolyticus</name>
    <dbReference type="NCBI Taxonomy" id="418701"/>
    <lineage>
        <taxon>Bacteria</taxon>
        <taxon>Pseudomonadati</taxon>
        <taxon>Pseudomonadota</taxon>
        <taxon>Gammaproteobacteria</taxon>
        <taxon>Oceanospirillales</taxon>
        <taxon>Litorivicinaceae</taxon>
        <taxon>Litorivicinus</taxon>
    </lineage>
</organism>
<dbReference type="PANTHER" id="PTHR23514">
    <property type="entry name" value="BYPASS OF STOP CODON PROTEIN 6"/>
    <property type="match status" value="1"/>
</dbReference>
<evidence type="ECO:0000256" key="4">
    <source>
        <dbReference type="ARBA" id="ARBA00023136"/>
    </source>
</evidence>
<dbReference type="KEGG" id="llp:GH975_07730"/>
<feature type="transmembrane region" description="Helical" evidence="5">
    <location>
        <begin position="72"/>
        <end position="90"/>
    </location>
</feature>